<proteinExistence type="predicted"/>
<reference evidence="1 2" key="2">
    <citation type="journal article" date="2017" name="Front. Microbiol.">
        <title>Genomics Reveals a Unique Clone of Burkholderia cenocepacia Harboring an Actively Excising Novel Genomic Island.</title>
        <authorList>
            <person name="Patil P.P."/>
            <person name="Mali S."/>
            <person name="Midha S."/>
            <person name="Gautam V."/>
            <person name="Dash L."/>
            <person name="Kumar S."/>
            <person name="Shastri J."/>
            <person name="Singhal L."/>
            <person name="Patil P.B."/>
        </authorList>
    </citation>
    <scope>NUCLEOTIDE SEQUENCE [LARGE SCALE GENOMIC DNA]</scope>
    <source>
        <strain evidence="1 2">BC-19</strain>
    </source>
</reference>
<evidence type="ECO:0000313" key="1">
    <source>
        <dbReference type="EMBL" id="MCW3714193.1"/>
    </source>
</evidence>
<name>A0ABD4UIQ4_9BURK</name>
<gene>
    <name evidence="1" type="ORF">UE95_023195</name>
</gene>
<reference evidence="1 2" key="1">
    <citation type="journal article" date="2017" name="Front. Microbiol.">
        <title>Genomics reveals a unique clone of Burkholderia cenocepacia harbouring an actively excising novel genomic island.</title>
        <authorList>
            <person name="Patil P."/>
            <person name="Mali S."/>
            <person name="Midha S."/>
            <person name="Gautam V."/>
            <person name="Dash L."/>
            <person name="Kumar S."/>
            <person name="Shastri J."/>
            <person name="Singhal L."/>
            <person name="Patil P.B."/>
        </authorList>
    </citation>
    <scope>NUCLEOTIDE SEQUENCE [LARGE SCALE GENOMIC DNA]</scope>
    <source>
        <strain evidence="1 2">BC-19</strain>
    </source>
</reference>
<comment type="caution">
    <text evidence="1">The sequence shown here is derived from an EMBL/GenBank/DDBJ whole genome shotgun (WGS) entry which is preliminary data.</text>
</comment>
<organism evidence="1 2">
    <name type="scientific">Burkholderia cenocepacia</name>
    <dbReference type="NCBI Taxonomy" id="95486"/>
    <lineage>
        <taxon>Bacteria</taxon>
        <taxon>Pseudomonadati</taxon>
        <taxon>Pseudomonadota</taxon>
        <taxon>Betaproteobacteria</taxon>
        <taxon>Burkholderiales</taxon>
        <taxon>Burkholderiaceae</taxon>
        <taxon>Burkholderia</taxon>
        <taxon>Burkholderia cepacia complex</taxon>
    </lineage>
</organism>
<accession>A0ABD4UIQ4</accession>
<dbReference type="AlphaFoldDB" id="A0ABD4UIQ4"/>
<evidence type="ECO:0000313" key="2">
    <source>
        <dbReference type="Proteomes" id="UP000191686"/>
    </source>
</evidence>
<protein>
    <submittedName>
        <fullName evidence="1">Uncharacterized protein</fullName>
    </submittedName>
</protein>
<dbReference type="RefSeq" id="WP_143262357.1">
    <property type="nucleotide sequence ID" value="NZ_JYMX02000020.1"/>
</dbReference>
<sequence>MTDIVLTRKFGEPFPIFDSIAAACDAIIKAAFRLYVVMNPDHSADDFLREVLMPIAQSSTENPAQIEVQVFKNHTEHSFLIYMRAICQACAYVQEAKNAHSAGNEHQGWSHIANAHYLLGFAEGVFALEPALVGVISARSKAGSTKRNARYEPLREHARELAATGKYQSRRNAALSIKEAVLSKAADLNIELSENQAERTITGWLDGMTFARRQRTTC</sequence>
<dbReference type="Proteomes" id="UP000191686">
    <property type="component" value="Unassembled WGS sequence"/>
</dbReference>
<dbReference type="EMBL" id="JYMX02000020">
    <property type="protein sequence ID" value="MCW3714193.1"/>
    <property type="molecule type" value="Genomic_DNA"/>
</dbReference>